<comment type="caution">
    <text evidence="1">The sequence shown here is derived from an EMBL/GenBank/DDBJ whole genome shotgun (WGS) entry which is preliminary data.</text>
</comment>
<reference evidence="1" key="1">
    <citation type="submission" date="2018-09" db="EMBL/GenBank/DDBJ databases">
        <authorList>
            <person name="Ashton P.M."/>
            <person name="Dallman T."/>
            <person name="Nair S."/>
            <person name="De Pinna E."/>
            <person name="Peters T."/>
            <person name="Grant K."/>
        </authorList>
    </citation>
    <scope>NUCLEOTIDE SEQUENCE [LARGE SCALE GENOMIC DNA]</scope>
    <source>
        <strain evidence="1">598938</strain>
    </source>
</reference>
<organism evidence="1">
    <name type="scientific">Salmonella enterica I</name>
    <dbReference type="NCBI Taxonomy" id="59201"/>
    <lineage>
        <taxon>Bacteria</taxon>
        <taxon>Pseudomonadati</taxon>
        <taxon>Pseudomonadota</taxon>
        <taxon>Gammaproteobacteria</taxon>
        <taxon>Enterobacterales</taxon>
        <taxon>Enterobacteriaceae</taxon>
        <taxon>Salmonella</taxon>
    </lineage>
</organism>
<evidence type="ECO:0000313" key="1">
    <source>
        <dbReference type="EMBL" id="MML56997.1"/>
    </source>
</evidence>
<protein>
    <submittedName>
        <fullName evidence="1">Uncharacterized protein</fullName>
    </submittedName>
</protein>
<proteinExistence type="predicted"/>
<accession>A0A403QQM6</accession>
<sequence length="199" mass="23850">MEYTFNIFEKTDEENRKHYFVFDSFNTCLGYFNNIDLAYGLINIYLRYLEEIYEDSSHFKLEQQIVQVSDEIKKQNNKELDELVCIEEITTSLLYIEENKEKEFLFTEKYKLFSTMPTLLNKNFTVIFDYEDIKILHKQFLSTLIERKYAKGSTVETLKNALSDKFEEKELANYFPFLIQENEVYDESIKLIKPSKLSS</sequence>
<dbReference type="EMBL" id="RVVJ01000073">
    <property type="protein sequence ID" value="MML56997.1"/>
    <property type="molecule type" value="Genomic_DNA"/>
</dbReference>
<gene>
    <name evidence="1" type="ORF">D7N80_27870</name>
</gene>
<name>A0A403QQM6_SALET</name>
<dbReference type="AlphaFoldDB" id="A0A403QQM6"/>
<dbReference type="Proteomes" id="UP000885348">
    <property type="component" value="Unassembled WGS sequence"/>
</dbReference>